<dbReference type="HOGENOM" id="CLU_1876237_0_0_1"/>
<reference evidence="2" key="2">
    <citation type="submission" date="2015-01" db="EMBL/GenBank/DDBJ databases">
        <title>Evolutionary Origins and Diversification of the Mycorrhizal Mutualists.</title>
        <authorList>
            <consortium name="DOE Joint Genome Institute"/>
            <consortium name="Mycorrhizal Genomics Consortium"/>
            <person name="Kohler A."/>
            <person name="Kuo A."/>
            <person name="Nagy L.G."/>
            <person name="Floudas D."/>
            <person name="Copeland A."/>
            <person name="Barry K.W."/>
            <person name="Cichocki N."/>
            <person name="Veneault-Fourrey C."/>
            <person name="LaButti K."/>
            <person name="Lindquist E.A."/>
            <person name="Lipzen A."/>
            <person name="Lundell T."/>
            <person name="Morin E."/>
            <person name="Murat C."/>
            <person name="Riley R."/>
            <person name="Ohm R."/>
            <person name="Sun H."/>
            <person name="Tunlid A."/>
            <person name="Henrissat B."/>
            <person name="Grigoriev I.V."/>
            <person name="Hibbett D.S."/>
            <person name="Martin F."/>
        </authorList>
    </citation>
    <scope>NUCLEOTIDE SEQUENCE [LARGE SCALE GENOMIC DNA]</scope>
    <source>
        <strain evidence="2">441</strain>
    </source>
</reference>
<dbReference type="OrthoDB" id="10435660at2759"/>
<evidence type="ECO:0000313" key="1">
    <source>
        <dbReference type="EMBL" id="KIK27511.1"/>
    </source>
</evidence>
<dbReference type="AlphaFoldDB" id="A0A0C9ZE22"/>
<name>A0A0C9ZE22_9AGAM</name>
<proteinExistence type="predicted"/>
<sequence>MVIVIPTLPPFWCSVCLAVAFHGIWITYDHDSSPDDALLLLHLLSRILFQNVTMGPQLDAHKRSPWVGPCSVDEQPLDLAVVHSALGSQELQILSSSSVSPPLPLYLALRGIGLPSPFSSIVFSIVFGPLAAQLHG</sequence>
<keyword evidence="2" id="KW-1185">Reference proteome</keyword>
<dbReference type="EMBL" id="KN833696">
    <property type="protein sequence ID" value="KIK27511.1"/>
    <property type="molecule type" value="Genomic_DNA"/>
</dbReference>
<dbReference type="Proteomes" id="UP000054018">
    <property type="component" value="Unassembled WGS sequence"/>
</dbReference>
<gene>
    <name evidence="1" type="ORF">PISMIDRAFT_674883</name>
</gene>
<protein>
    <submittedName>
        <fullName evidence="1">Uncharacterized protein</fullName>
    </submittedName>
</protein>
<accession>A0A0C9ZE22</accession>
<reference evidence="1 2" key="1">
    <citation type="submission" date="2014-04" db="EMBL/GenBank/DDBJ databases">
        <authorList>
            <consortium name="DOE Joint Genome Institute"/>
            <person name="Kuo A."/>
            <person name="Kohler A."/>
            <person name="Costa M.D."/>
            <person name="Nagy L.G."/>
            <person name="Floudas D."/>
            <person name="Copeland A."/>
            <person name="Barry K.W."/>
            <person name="Cichocki N."/>
            <person name="Veneault-Fourrey C."/>
            <person name="LaButti K."/>
            <person name="Lindquist E.A."/>
            <person name="Lipzen A."/>
            <person name="Lundell T."/>
            <person name="Morin E."/>
            <person name="Murat C."/>
            <person name="Sun H."/>
            <person name="Tunlid A."/>
            <person name="Henrissat B."/>
            <person name="Grigoriev I.V."/>
            <person name="Hibbett D.S."/>
            <person name="Martin F."/>
            <person name="Nordberg H.P."/>
            <person name="Cantor M.N."/>
            <person name="Hua S.X."/>
        </authorList>
    </citation>
    <scope>NUCLEOTIDE SEQUENCE [LARGE SCALE GENOMIC DNA]</scope>
    <source>
        <strain evidence="1 2">441</strain>
    </source>
</reference>
<evidence type="ECO:0000313" key="2">
    <source>
        <dbReference type="Proteomes" id="UP000054018"/>
    </source>
</evidence>
<organism evidence="1 2">
    <name type="scientific">Pisolithus microcarpus 441</name>
    <dbReference type="NCBI Taxonomy" id="765257"/>
    <lineage>
        <taxon>Eukaryota</taxon>
        <taxon>Fungi</taxon>
        <taxon>Dikarya</taxon>
        <taxon>Basidiomycota</taxon>
        <taxon>Agaricomycotina</taxon>
        <taxon>Agaricomycetes</taxon>
        <taxon>Agaricomycetidae</taxon>
        <taxon>Boletales</taxon>
        <taxon>Sclerodermatineae</taxon>
        <taxon>Pisolithaceae</taxon>
        <taxon>Pisolithus</taxon>
    </lineage>
</organism>